<evidence type="ECO:0000313" key="1">
    <source>
        <dbReference type="EMBL" id="GMN33956.1"/>
    </source>
</evidence>
<reference evidence="1" key="1">
    <citation type="submission" date="2023-07" db="EMBL/GenBank/DDBJ databases">
        <title>draft genome sequence of fig (Ficus carica).</title>
        <authorList>
            <person name="Takahashi T."/>
            <person name="Nishimura K."/>
        </authorList>
    </citation>
    <scope>NUCLEOTIDE SEQUENCE</scope>
</reference>
<dbReference type="Proteomes" id="UP001187192">
    <property type="component" value="Unassembled WGS sequence"/>
</dbReference>
<sequence length="223" mass="25281">MRSLRLPSLFMQSPIKHAGDALYSDHDAAPSPTTTAYEQRWISSEHNRGLVEEIQSDDNGRQAAARGCSGGLERWEFCGFVDQRLMSCLLEAVMRDTRWTEARWRGESVESISGDGDDRCQWLAAHHCGSRRSGICDEPVCAFVLVEFLSITDHATRKSSKSKPSLLSDNCFLLAQFYDCPFLQASPKADKVVALDPSDAVILPDYSKYYETYRIIYDNWLFY</sequence>
<comment type="caution">
    <text evidence="1">The sequence shown here is derived from an EMBL/GenBank/DDBJ whole genome shotgun (WGS) entry which is preliminary data.</text>
</comment>
<proteinExistence type="predicted"/>
<gene>
    <name evidence="1" type="ORF">TIFTF001_044854</name>
</gene>
<keyword evidence="2" id="KW-1185">Reference proteome</keyword>
<protein>
    <submittedName>
        <fullName evidence="1">Uncharacterized protein</fullName>
    </submittedName>
</protein>
<dbReference type="EMBL" id="BTGU01003555">
    <property type="protein sequence ID" value="GMN33956.1"/>
    <property type="molecule type" value="Genomic_DNA"/>
</dbReference>
<dbReference type="Gramene" id="FCD_00025595-RA">
    <property type="protein sequence ID" value="FCD_00025595-RA:cds"/>
    <property type="gene ID" value="FCD_00025595"/>
</dbReference>
<organism evidence="1 2">
    <name type="scientific">Ficus carica</name>
    <name type="common">Common fig</name>
    <dbReference type="NCBI Taxonomy" id="3494"/>
    <lineage>
        <taxon>Eukaryota</taxon>
        <taxon>Viridiplantae</taxon>
        <taxon>Streptophyta</taxon>
        <taxon>Embryophyta</taxon>
        <taxon>Tracheophyta</taxon>
        <taxon>Spermatophyta</taxon>
        <taxon>Magnoliopsida</taxon>
        <taxon>eudicotyledons</taxon>
        <taxon>Gunneridae</taxon>
        <taxon>Pentapetalae</taxon>
        <taxon>rosids</taxon>
        <taxon>fabids</taxon>
        <taxon>Rosales</taxon>
        <taxon>Moraceae</taxon>
        <taxon>Ficeae</taxon>
        <taxon>Ficus</taxon>
    </lineage>
</organism>
<dbReference type="AlphaFoldDB" id="A0AA88CX70"/>
<name>A0AA88CX70_FICCA</name>
<evidence type="ECO:0000313" key="2">
    <source>
        <dbReference type="Proteomes" id="UP001187192"/>
    </source>
</evidence>
<accession>A0AA88CX70</accession>